<dbReference type="Pfam" id="PF25594">
    <property type="entry name" value="GldB_lipo"/>
    <property type="match status" value="1"/>
</dbReference>
<gene>
    <name evidence="1" type="ORF">E7747_01270</name>
</gene>
<evidence type="ECO:0008006" key="3">
    <source>
        <dbReference type="Google" id="ProtNLM"/>
    </source>
</evidence>
<evidence type="ECO:0000313" key="2">
    <source>
        <dbReference type="Proteomes" id="UP000297149"/>
    </source>
</evidence>
<name>A0A4P7W138_9BACT</name>
<dbReference type="KEGG" id="ddb:E7747_01270"/>
<sequence length="327" mass="36372">MKKQQVSTYIIYMPLLCLFILAGLAGASVLTGCSSAGSDPSVKVGRLDHVFRDGWPLADGFIAPAEALFKVSGYGSLNDSTYTAYMSNPSVRIHETAVDSLWENTDRLESQLGTVKAHYARLFHDKSFPSVYAVISPFRQSVFTVDTFLYVGLNHYLGENYPPYGYFPDYLRVRKIPARVIPDIVETLLHRDFPYAPEGDYPTVLSRILYEGVLVEAVMQIGGVSEQTALGYDDRQMEWLNKNEHKLWGEIVGRKYLFSSDRQLASSLISPAPFTSVVGPEVPGMAGRFIGHRIIASLLDNRAVALSELLSPSFYESLTALAESKYK</sequence>
<dbReference type="EMBL" id="CP039396">
    <property type="protein sequence ID" value="QCD41050.1"/>
    <property type="molecule type" value="Genomic_DNA"/>
</dbReference>
<reference evidence="2" key="1">
    <citation type="submission" date="2019-02" db="EMBL/GenBank/DDBJ databases">
        <title>Isolation and identification of novel species under the genus Muribaculum.</title>
        <authorList>
            <person name="Miyake S."/>
            <person name="Ding Y."/>
            <person name="Low A."/>
            <person name="Soh M."/>
            <person name="Seedorf H."/>
        </authorList>
    </citation>
    <scope>NUCLEOTIDE SEQUENCE [LARGE SCALE GENOMIC DNA]</scope>
    <source>
        <strain evidence="2">H5</strain>
    </source>
</reference>
<dbReference type="PROSITE" id="PS51257">
    <property type="entry name" value="PROKAR_LIPOPROTEIN"/>
    <property type="match status" value="1"/>
</dbReference>
<dbReference type="AlphaFoldDB" id="A0A4P7W138"/>
<organism evidence="1 2">
    <name type="scientific">Duncaniella dubosii</name>
    <dbReference type="NCBI Taxonomy" id="2518971"/>
    <lineage>
        <taxon>Bacteria</taxon>
        <taxon>Pseudomonadati</taxon>
        <taxon>Bacteroidota</taxon>
        <taxon>Bacteroidia</taxon>
        <taxon>Bacteroidales</taxon>
        <taxon>Muribaculaceae</taxon>
        <taxon>Duncaniella</taxon>
    </lineage>
</organism>
<dbReference type="Proteomes" id="UP000297149">
    <property type="component" value="Chromosome"/>
</dbReference>
<dbReference type="InterPro" id="IPR019853">
    <property type="entry name" value="GldB-like"/>
</dbReference>
<keyword evidence="2" id="KW-1185">Reference proteome</keyword>
<protein>
    <recommendedName>
        <fullName evidence="3">Gliding motility lipoprotein GldB</fullName>
    </recommendedName>
</protein>
<proteinExistence type="predicted"/>
<evidence type="ECO:0000313" key="1">
    <source>
        <dbReference type="EMBL" id="QCD41050.1"/>
    </source>
</evidence>
<dbReference type="RefSeq" id="WP_136413590.1">
    <property type="nucleotide sequence ID" value="NZ_CP039396.1"/>
</dbReference>
<accession>A0A4P7W138</accession>